<dbReference type="AlphaFoldDB" id="A0AAV9SQD2"/>
<accession>A0AAV9SQD2</accession>
<feature type="region of interest" description="Disordered" evidence="1">
    <location>
        <begin position="114"/>
        <end position="133"/>
    </location>
</feature>
<comment type="caution">
    <text evidence="2">The sequence shown here is derived from an EMBL/GenBank/DDBJ whole genome shotgun (WGS) entry which is preliminary data.</text>
</comment>
<evidence type="ECO:0000256" key="1">
    <source>
        <dbReference type="SAM" id="MobiDB-lite"/>
    </source>
</evidence>
<reference evidence="2 3" key="1">
    <citation type="submission" date="2021-06" db="EMBL/GenBank/DDBJ databases">
        <authorList>
            <person name="Palmer J.M."/>
        </authorList>
    </citation>
    <scope>NUCLEOTIDE SEQUENCE [LARGE SCALE GENOMIC DNA]</scope>
    <source>
        <strain evidence="2 3">MEX-2019</strain>
        <tissue evidence="2">Muscle</tissue>
    </source>
</reference>
<dbReference type="EMBL" id="JAHHUM010000018">
    <property type="protein sequence ID" value="KAK5623707.1"/>
    <property type="molecule type" value="Genomic_DNA"/>
</dbReference>
<organism evidence="2 3">
    <name type="scientific">Crenichthys baileyi</name>
    <name type="common">White River springfish</name>
    <dbReference type="NCBI Taxonomy" id="28760"/>
    <lineage>
        <taxon>Eukaryota</taxon>
        <taxon>Metazoa</taxon>
        <taxon>Chordata</taxon>
        <taxon>Craniata</taxon>
        <taxon>Vertebrata</taxon>
        <taxon>Euteleostomi</taxon>
        <taxon>Actinopterygii</taxon>
        <taxon>Neopterygii</taxon>
        <taxon>Teleostei</taxon>
        <taxon>Neoteleostei</taxon>
        <taxon>Acanthomorphata</taxon>
        <taxon>Ovalentaria</taxon>
        <taxon>Atherinomorphae</taxon>
        <taxon>Cyprinodontiformes</taxon>
        <taxon>Goodeidae</taxon>
        <taxon>Crenichthys</taxon>
    </lineage>
</organism>
<proteinExistence type="predicted"/>
<protein>
    <submittedName>
        <fullName evidence="2">Uncharacterized protein</fullName>
    </submittedName>
</protein>
<evidence type="ECO:0000313" key="2">
    <source>
        <dbReference type="EMBL" id="KAK5623707.1"/>
    </source>
</evidence>
<name>A0AAV9SQD2_9TELE</name>
<evidence type="ECO:0000313" key="3">
    <source>
        <dbReference type="Proteomes" id="UP001311232"/>
    </source>
</evidence>
<dbReference type="Proteomes" id="UP001311232">
    <property type="component" value="Unassembled WGS sequence"/>
</dbReference>
<sequence length="133" mass="14973">MPEEHLTGLFDLGQLDAEYITSEILTLLSDAGYSADNILVDMMALLWTSHYEVTRCIVDNKDQILSIQSEMTDDDDAAADLCTEASGLLCQIKRQEFEPGTFIVWVQWRKNCEDGEKEEKMTEEESGQTGEGI</sequence>
<keyword evidence="3" id="KW-1185">Reference proteome</keyword>
<feature type="non-terminal residue" evidence="2">
    <location>
        <position position="133"/>
    </location>
</feature>
<gene>
    <name evidence="2" type="ORF">CRENBAI_008315</name>
</gene>